<accession>A0A1Y1S0N5</accession>
<evidence type="ECO:0000256" key="1">
    <source>
        <dbReference type="SAM" id="Phobius"/>
    </source>
</evidence>
<keyword evidence="1" id="KW-0472">Membrane</keyword>
<protein>
    <recommendedName>
        <fullName evidence="4">Zinc-finger domain-containing protein</fullName>
    </recommendedName>
</protein>
<dbReference type="RefSeq" id="WP_083048767.1">
    <property type="nucleotide sequence ID" value="NZ_MWQY01000004.1"/>
</dbReference>
<dbReference type="EMBL" id="MWQY01000004">
    <property type="protein sequence ID" value="ORC36912.1"/>
    <property type="molecule type" value="Genomic_DNA"/>
</dbReference>
<evidence type="ECO:0008006" key="4">
    <source>
        <dbReference type="Google" id="ProtNLM"/>
    </source>
</evidence>
<keyword evidence="1" id="KW-1133">Transmembrane helix</keyword>
<feature type="transmembrane region" description="Helical" evidence="1">
    <location>
        <begin position="71"/>
        <end position="91"/>
    </location>
</feature>
<keyword evidence="1" id="KW-0812">Transmembrane</keyword>
<dbReference type="Proteomes" id="UP000192343">
    <property type="component" value="Unassembled WGS sequence"/>
</dbReference>
<proteinExistence type="predicted"/>
<keyword evidence="3" id="KW-1185">Reference proteome</keyword>
<comment type="caution">
    <text evidence="2">The sequence shown here is derived from an EMBL/GenBank/DDBJ whole genome shotgun (WGS) entry which is preliminary data.</text>
</comment>
<dbReference type="STRING" id="1963862.B4O97_04625"/>
<name>A0A1Y1S0N5_9SPIO</name>
<evidence type="ECO:0000313" key="3">
    <source>
        <dbReference type="Proteomes" id="UP000192343"/>
    </source>
</evidence>
<organism evidence="2 3">
    <name type="scientific">Marispirochaeta aestuarii</name>
    <dbReference type="NCBI Taxonomy" id="1963862"/>
    <lineage>
        <taxon>Bacteria</taxon>
        <taxon>Pseudomonadati</taxon>
        <taxon>Spirochaetota</taxon>
        <taxon>Spirochaetia</taxon>
        <taxon>Spirochaetales</taxon>
        <taxon>Spirochaetaceae</taxon>
        <taxon>Marispirochaeta</taxon>
    </lineage>
</organism>
<gene>
    <name evidence="2" type="ORF">B4O97_04625</name>
</gene>
<reference evidence="2 3" key="1">
    <citation type="submission" date="2017-03" db="EMBL/GenBank/DDBJ databases">
        <title>Draft Genome sequence of Marispirochaeta sp. strain JC444.</title>
        <authorList>
            <person name="Shivani Y."/>
            <person name="Subhash Y."/>
            <person name="Sasikala C."/>
            <person name="Ramana C."/>
        </authorList>
    </citation>
    <scope>NUCLEOTIDE SEQUENCE [LARGE SCALE GENOMIC DNA]</scope>
    <source>
        <strain evidence="2 3">JC444</strain>
    </source>
</reference>
<dbReference type="AlphaFoldDB" id="A0A1Y1S0N5"/>
<evidence type="ECO:0000313" key="2">
    <source>
        <dbReference type="EMBL" id="ORC36912.1"/>
    </source>
</evidence>
<sequence length="133" mass="14916">MKCREWKKIQNELDSGNEFSVGVRDHLEVCSFCSENLKLYRRIIAAYGREVSSPVSERNPVCAAASRRKPALLSAAAVFMFMLAVGGFFALPRIQDAALRRAYFRELAESVIDGGLFEHADSSDPGYESSWFQ</sequence>